<comment type="caution">
    <text evidence="2">The sequence shown here is derived from an EMBL/GenBank/DDBJ whole genome shotgun (WGS) entry which is preliminary data.</text>
</comment>
<feature type="region of interest" description="Disordered" evidence="1">
    <location>
        <begin position="206"/>
        <end position="230"/>
    </location>
</feature>
<gene>
    <name evidence="2" type="ORF">PCOR1329_LOCUS54902</name>
</gene>
<dbReference type="EMBL" id="CAUYUJ010016720">
    <property type="protein sequence ID" value="CAK0868146.1"/>
    <property type="molecule type" value="Genomic_DNA"/>
</dbReference>
<dbReference type="Proteomes" id="UP001189429">
    <property type="component" value="Unassembled WGS sequence"/>
</dbReference>
<reference evidence="2" key="1">
    <citation type="submission" date="2023-10" db="EMBL/GenBank/DDBJ databases">
        <authorList>
            <person name="Chen Y."/>
            <person name="Shah S."/>
            <person name="Dougan E. K."/>
            <person name="Thang M."/>
            <person name="Chan C."/>
        </authorList>
    </citation>
    <scope>NUCLEOTIDE SEQUENCE [LARGE SCALE GENOMIC DNA]</scope>
</reference>
<feature type="compositionally biased region" description="Basic and acidic residues" evidence="1">
    <location>
        <begin position="220"/>
        <end position="230"/>
    </location>
</feature>
<feature type="compositionally biased region" description="Low complexity" evidence="1">
    <location>
        <begin position="996"/>
        <end position="1028"/>
    </location>
</feature>
<feature type="region of interest" description="Disordered" evidence="1">
    <location>
        <begin position="56"/>
        <end position="86"/>
    </location>
</feature>
<feature type="compositionally biased region" description="Low complexity" evidence="1">
    <location>
        <begin position="1058"/>
        <end position="1067"/>
    </location>
</feature>
<accession>A0ABN9V6H3</accession>
<evidence type="ECO:0000313" key="3">
    <source>
        <dbReference type="Proteomes" id="UP001189429"/>
    </source>
</evidence>
<feature type="compositionally biased region" description="Basic and acidic residues" evidence="1">
    <location>
        <begin position="1029"/>
        <end position="1042"/>
    </location>
</feature>
<proteinExistence type="predicted"/>
<evidence type="ECO:0008006" key="4">
    <source>
        <dbReference type="Google" id="ProtNLM"/>
    </source>
</evidence>
<sequence length="1170" mass="126998">WCVELPVGSLIRVSYDGDAMDHARIVLWPSRRRDARGRLRGKSTFWVQSADGDVWEEDLSGKSPATGPSGGSILDQMAGDPPDGRRLYRSRQLPSLDEILERAAECRETMLGRGQREFEGAERVMLPDGVERPGREYFPWLMGARPWVLAEPLPGVPVGTVVDPLPEGVVRAGSQVDADGIVEWAAGRLVELRGLLGAAPLPGPAGSVVGGAETPPPRAPADHPGPDHLAAKLGLADESDARGEAAPEEPNNDVRTLWVDWGEQGERSKDFRRAVAESSNVEWDHRRLPSDRTCLHTCKIMMNLNGSPRAWLERFLRGKGISSTDRVAHELRVPCDILEEAGEFDQLCFGGLACLEVAALRLNLLVDAHKTSGAAAYSNAKYLSPLTEVGQLAAPGLRSHVSRRAKEEHELLQGDKKAEAVASPCPSRGAALSALLKGCSIYDASGSPRNLASFVRDRVSLPPSIVGCRRVEDVVGEAGRTYLEEIHKRMRRPIHEIGFDNSPTPFFDPLLKRNKKKCHSFLNDLTSRGLLLATLTPSEQAGFFFVKKSDGRNMRMVADARRANAWFNVPPSVQLLSCEGFGRVEVRLPEGVAIGSARAEELLGKFRLFLGMTDVKDCFYRVRIPLSLAKFFSLPAAPAHALGLAGQELEGARLGPDTLVFPCIGAPPMGFSWSLFLAQDASEERVVSSSPWPGGDMTISERLLMSDRGPPLVMDVEPGRVGGAYVYVDILGEVLDQWAGLFEGVGLDLRKSSVTSGACEALGTKLDLELMRSGVSDGRFWKVCMGLGGLLARGRATGRALEVVLGHCAFCGLALRGSLSCWRASYRFIQRHYLEPARLWSEVVKEVKMFRGLLVLMVQDWWRPWNSCVLQTDAGESGWGMAQSFWPPRAVEEVGGLPERARFRSAQGRPARESALAAASLAQDSSGMIRSIESVIHEDSSEPDALSAWDVDPDFAEVPWDALVVREPPLPAGEAPSDSGGLASTDGQTRGEPRARAGPRGAQTPAAPPAAGRRRALVPAPSAVPARAARAERHFSALDDRGANGQDLAGDGGEAAEGDSSSSGSDSVIEHSGRGRVRMRQLRARRAQRRAKLCADAILAAQEAGVSLLETLAVARPTQVRHQRYLDLFYSRVGLKREDILAKADAEIDELFCNYLTDYYSQGEQSSYGD</sequence>
<evidence type="ECO:0000313" key="2">
    <source>
        <dbReference type="EMBL" id="CAK0868146.1"/>
    </source>
</evidence>
<feature type="non-terminal residue" evidence="2">
    <location>
        <position position="1"/>
    </location>
</feature>
<feature type="region of interest" description="Disordered" evidence="1">
    <location>
        <begin position="968"/>
        <end position="1080"/>
    </location>
</feature>
<keyword evidence="3" id="KW-1185">Reference proteome</keyword>
<protein>
    <recommendedName>
        <fullName evidence="4">RNA-directed RNA polymerase</fullName>
    </recommendedName>
</protein>
<evidence type="ECO:0000256" key="1">
    <source>
        <dbReference type="SAM" id="MobiDB-lite"/>
    </source>
</evidence>
<organism evidence="2 3">
    <name type="scientific">Prorocentrum cordatum</name>
    <dbReference type="NCBI Taxonomy" id="2364126"/>
    <lineage>
        <taxon>Eukaryota</taxon>
        <taxon>Sar</taxon>
        <taxon>Alveolata</taxon>
        <taxon>Dinophyceae</taxon>
        <taxon>Prorocentrales</taxon>
        <taxon>Prorocentraceae</taxon>
        <taxon>Prorocentrum</taxon>
    </lineage>
</organism>
<name>A0ABN9V6H3_9DINO</name>